<name>A0A3N4HY01_ASCIM</name>
<dbReference type="STRING" id="1160509.A0A3N4HY01"/>
<feature type="compositionally biased region" description="Low complexity" evidence="1">
    <location>
        <begin position="44"/>
        <end position="57"/>
    </location>
</feature>
<dbReference type="EMBL" id="ML119707">
    <property type="protein sequence ID" value="RPA78732.1"/>
    <property type="molecule type" value="Genomic_DNA"/>
</dbReference>
<dbReference type="Proteomes" id="UP000275078">
    <property type="component" value="Unassembled WGS sequence"/>
</dbReference>
<dbReference type="Pfam" id="PF12776">
    <property type="entry name" value="Myb_DNA-bind_3"/>
    <property type="match status" value="1"/>
</dbReference>
<organism evidence="3 4">
    <name type="scientific">Ascobolus immersus RN42</name>
    <dbReference type="NCBI Taxonomy" id="1160509"/>
    <lineage>
        <taxon>Eukaryota</taxon>
        <taxon>Fungi</taxon>
        <taxon>Dikarya</taxon>
        <taxon>Ascomycota</taxon>
        <taxon>Pezizomycotina</taxon>
        <taxon>Pezizomycetes</taxon>
        <taxon>Pezizales</taxon>
        <taxon>Ascobolaceae</taxon>
        <taxon>Ascobolus</taxon>
    </lineage>
</organism>
<protein>
    <recommendedName>
        <fullName evidence="2">Myb/SANT-like domain-containing protein</fullName>
    </recommendedName>
</protein>
<feature type="compositionally biased region" description="Low complexity" evidence="1">
    <location>
        <begin position="67"/>
        <end position="83"/>
    </location>
</feature>
<feature type="domain" description="Myb/SANT-like" evidence="2">
    <location>
        <begin position="103"/>
        <end position="200"/>
    </location>
</feature>
<feature type="region of interest" description="Disordered" evidence="1">
    <location>
        <begin position="249"/>
        <end position="295"/>
    </location>
</feature>
<evidence type="ECO:0000256" key="1">
    <source>
        <dbReference type="SAM" id="MobiDB-lite"/>
    </source>
</evidence>
<dbReference type="AlphaFoldDB" id="A0A3N4HY01"/>
<dbReference type="InterPro" id="IPR024752">
    <property type="entry name" value="Myb/SANT-like_dom"/>
</dbReference>
<keyword evidence="4" id="KW-1185">Reference proteome</keyword>
<evidence type="ECO:0000259" key="2">
    <source>
        <dbReference type="Pfam" id="PF12776"/>
    </source>
</evidence>
<sequence>MSKSKKTLKVPPKAAPARQGRRQQPIRLPRGRLPPPASSPSPPTSSLSRPDASAPSPSTSPSPSRSPTPSLQHELEPSSNNTATPPPTSPRSAPKKTDKEKLKWTARMTTTLLEAAVSESRLHRSDNGFKADVWRRIMQAVLDHGDCNAEARKAMEWKKCQDKLSNLKKNYDTWERLKNISGWGVNPATGAIVAPEEQAWFDEIEKRPEAASFRMKPLPNCFLLHEYFAGVNATGSFAYFPNVRIARAPSPGSKKRKAVDTSDDSTSTYNQTRSRRTPAPGSSTTDSTDSTATPSDIEILQSTLYEIMQQPAMETSITERAITKLRHGYKDRSDGMNAEVWDKAMLRKAARLLENDTKAGVFLGYESGEDRDEWLLEELAYLPSRSM</sequence>
<dbReference type="PANTHER" id="PTHR46929">
    <property type="entry name" value="EXPRESSED PROTEIN"/>
    <property type="match status" value="1"/>
</dbReference>
<gene>
    <name evidence="3" type="ORF">BJ508DRAFT_308922</name>
</gene>
<reference evidence="3 4" key="1">
    <citation type="journal article" date="2018" name="Nat. Ecol. Evol.">
        <title>Pezizomycetes genomes reveal the molecular basis of ectomycorrhizal truffle lifestyle.</title>
        <authorList>
            <person name="Murat C."/>
            <person name="Payen T."/>
            <person name="Noel B."/>
            <person name="Kuo A."/>
            <person name="Morin E."/>
            <person name="Chen J."/>
            <person name="Kohler A."/>
            <person name="Krizsan K."/>
            <person name="Balestrini R."/>
            <person name="Da Silva C."/>
            <person name="Montanini B."/>
            <person name="Hainaut M."/>
            <person name="Levati E."/>
            <person name="Barry K.W."/>
            <person name="Belfiori B."/>
            <person name="Cichocki N."/>
            <person name="Clum A."/>
            <person name="Dockter R.B."/>
            <person name="Fauchery L."/>
            <person name="Guy J."/>
            <person name="Iotti M."/>
            <person name="Le Tacon F."/>
            <person name="Lindquist E.A."/>
            <person name="Lipzen A."/>
            <person name="Malagnac F."/>
            <person name="Mello A."/>
            <person name="Molinier V."/>
            <person name="Miyauchi S."/>
            <person name="Poulain J."/>
            <person name="Riccioni C."/>
            <person name="Rubini A."/>
            <person name="Sitrit Y."/>
            <person name="Splivallo R."/>
            <person name="Traeger S."/>
            <person name="Wang M."/>
            <person name="Zifcakova L."/>
            <person name="Wipf D."/>
            <person name="Zambonelli A."/>
            <person name="Paolocci F."/>
            <person name="Nowrousian M."/>
            <person name="Ottonello S."/>
            <person name="Baldrian P."/>
            <person name="Spatafora J.W."/>
            <person name="Henrissat B."/>
            <person name="Nagy L.G."/>
            <person name="Aury J.M."/>
            <person name="Wincker P."/>
            <person name="Grigoriev I.V."/>
            <person name="Bonfante P."/>
            <person name="Martin F.M."/>
        </authorList>
    </citation>
    <scope>NUCLEOTIDE SEQUENCE [LARGE SCALE GENOMIC DNA]</scope>
    <source>
        <strain evidence="3 4">RN42</strain>
    </source>
</reference>
<dbReference type="OrthoDB" id="5307821at2759"/>
<evidence type="ECO:0000313" key="3">
    <source>
        <dbReference type="EMBL" id="RPA78732.1"/>
    </source>
</evidence>
<feature type="region of interest" description="Disordered" evidence="1">
    <location>
        <begin position="1"/>
        <end position="102"/>
    </location>
</feature>
<evidence type="ECO:0000313" key="4">
    <source>
        <dbReference type="Proteomes" id="UP000275078"/>
    </source>
</evidence>
<feature type="compositionally biased region" description="Low complexity" evidence="1">
    <location>
        <begin position="277"/>
        <end position="295"/>
    </location>
</feature>
<feature type="compositionally biased region" description="Pro residues" evidence="1">
    <location>
        <begin position="32"/>
        <end position="43"/>
    </location>
</feature>
<dbReference type="PANTHER" id="PTHR46929:SF3">
    <property type="entry name" value="MYB_SANT-LIKE DOMAIN-CONTAINING PROTEIN"/>
    <property type="match status" value="1"/>
</dbReference>
<accession>A0A3N4HY01</accession>
<proteinExistence type="predicted"/>